<evidence type="ECO:0000313" key="3">
    <source>
        <dbReference type="EMBL" id="MFF5293172.1"/>
    </source>
</evidence>
<dbReference type="Gene3D" id="3.30.750.24">
    <property type="entry name" value="STAS domain"/>
    <property type="match status" value="1"/>
</dbReference>
<organism evidence="3 4">
    <name type="scientific">Paractinoplanes globisporus</name>
    <dbReference type="NCBI Taxonomy" id="113565"/>
    <lineage>
        <taxon>Bacteria</taxon>
        <taxon>Bacillati</taxon>
        <taxon>Actinomycetota</taxon>
        <taxon>Actinomycetes</taxon>
        <taxon>Micromonosporales</taxon>
        <taxon>Micromonosporaceae</taxon>
        <taxon>Paractinoplanes</taxon>
    </lineage>
</organism>
<proteinExistence type="predicted"/>
<keyword evidence="4" id="KW-1185">Reference proteome</keyword>
<comment type="caution">
    <text evidence="3">The sequence shown here is derived from an EMBL/GenBank/DDBJ whole genome shotgun (WGS) entry which is preliminary data.</text>
</comment>
<reference evidence="3 4" key="1">
    <citation type="submission" date="2024-10" db="EMBL/GenBank/DDBJ databases">
        <title>The Natural Products Discovery Center: Release of the First 8490 Sequenced Strains for Exploring Actinobacteria Biosynthetic Diversity.</title>
        <authorList>
            <person name="Kalkreuter E."/>
            <person name="Kautsar S.A."/>
            <person name="Yang D."/>
            <person name="Bader C.D."/>
            <person name="Teijaro C.N."/>
            <person name="Fluegel L."/>
            <person name="Davis C.M."/>
            <person name="Simpson J.R."/>
            <person name="Lauterbach L."/>
            <person name="Steele A.D."/>
            <person name="Gui C."/>
            <person name="Meng S."/>
            <person name="Li G."/>
            <person name="Viehrig K."/>
            <person name="Ye F."/>
            <person name="Su P."/>
            <person name="Kiefer A.F."/>
            <person name="Nichols A."/>
            <person name="Cepeda A.J."/>
            <person name="Yan W."/>
            <person name="Fan B."/>
            <person name="Jiang Y."/>
            <person name="Adhikari A."/>
            <person name="Zheng C.-J."/>
            <person name="Schuster L."/>
            <person name="Cowan T.M."/>
            <person name="Smanski M.J."/>
            <person name="Chevrette M.G."/>
            <person name="De Carvalho L.P.S."/>
            <person name="Shen B."/>
        </authorList>
    </citation>
    <scope>NUCLEOTIDE SEQUENCE [LARGE SCALE GENOMIC DNA]</scope>
    <source>
        <strain evidence="3 4">NPDC000087</strain>
    </source>
</reference>
<keyword evidence="1" id="KW-0812">Transmembrane</keyword>
<name>A0ABW6WIR4_9ACTN</name>
<dbReference type="InterPro" id="IPR002645">
    <property type="entry name" value="STAS_dom"/>
</dbReference>
<dbReference type="InterPro" id="IPR036513">
    <property type="entry name" value="STAS_dom_sf"/>
</dbReference>
<evidence type="ECO:0000313" key="4">
    <source>
        <dbReference type="Proteomes" id="UP001602245"/>
    </source>
</evidence>
<dbReference type="EMBL" id="JBIAZU010000005">
    <property type="protein sequence ID" value="MFF5293172.1"/>
    <property type="molecule type" value="Genomic_DNA"/>
</dbReference>
<protein>
    <submittedName>
        <fullName evidence="3">STAS domain-containing protein</fullName>
    </submittedName>
</protein>
<dbReference type="SUPFAM" id="SSF52091">
    <property type="entry name" value="SpoIIaa-like"/>
    <property type="match status" value="1"/>
</dbReference>
<evidence type="ECO:0000259" key="2">
    <source>
        <dbReference type="PROSITE" id="PS50801"/>
    </source>
</evidence>
<gene>
    <name evidence="3" type="ORF">ACFY35_27385</name>
</gene>
<dbReference type="RefSeq" id="WP_157296065.1">
    <property type="nucleotide sequence ID" value="NZ_JBIAZU010000005.1"/>
</dbReference>
<dbReference type="CDD" id="cd07043">
    <property type="entry name" value="STAS_anti-anti-sigma_factors"/>
    <property type="match status" value="1"/>
</dbReference>
<dbReference type="Pfam" id="PF01740">
    <property type="entry name" value="STAS"/>
    <property type="match status" value="1"/>
</dbReference>
<evidence type="ECO:0000256" key="1">
    <source>
        <dbReference type="SAM" id="Phobius"/>
    </source>
</evidence>
<keyword evidence="1" id="KW-0472">Membrane</keyword>
<feature type="domain" description="STAS" evidence="2">
    <location>
        <begin position="14"/>
        <end position="116"/>
    </location>
</feature>
<sequence>MEAAVAMAADACVVSVRVLPDGDTMWIRIIGAVDVGSALALSRAVDRVRDARPRTIIIDLAGVTFAGSVLVHFLIGIHAAGRRSRIRLLRARPVIRVVVAATGVDQFVTFDGDLPG</sequence>
<dbReference type="Proteomes" id="UP001602245">
    <property type="component" value="Unassembled WGS sequence"/>
</dbReference>
<feature type="transmembrane region" description="Helical" evidence="1">
    <location>
        <begin position="57"/>
        <end position="80"/>
    </location>
</feature>
<dbReference type="PROSITE" id="PS50801">
    <property type="entry name" value="STAS"/>
    <property type="match status" value="1"/>
</dbReference>
<accession>A0ABW6WIR4</accession>
<keyword evidence="1" id="KW-1133">Transmembrane helix</keyword>